<feature type="compositionally biased region" description="Polar residues" evidence="1">
    <location>
        <begin position="1"/>
        <end position="22"/>
    </location>
</feature>
<evidence type="ECO:0000313" key="2">
    <source>
        <dbReference type="EMBL" id="KAH0891460.1"/>
    </source>
</evidence>
<keyword evidence="3" id="KW-1185">Reference proteome</keyword>
<dbReference type="EMBL" id="JAGKQM010000013">
    <property type="protein sequence ID" value="KAH0891460.1"/>
    <property type="molecule type" value="Genomic_DNA"/>
</dbReference>
<organism evidence="2 3">
    <name type="scientific">Brassica napus</name>
    <name type="common">Rape</name>
    <dbReference type="NCBI Taxonomy" id="3708"/>
    <lineage>
        <taxon>Eukaryota</taxon>
        <taxon>Viridiplantae</taxon>
        <taxon>Streptophyta</taxon>
        <taxon>Embryophyta</taxon>
        <taxon>Tracheophyta</taxon>
        <taxon>Spermatophyta</taxon>
        <taxon>Magnoliopsida</taxon>
        <taxon>eudicotyledons</taxon>
        <taxon>Gunneridae</taxon>
        <taxon>Pentapetalae</taxon>
        <taxon>rosids</taxon>
        <taxon>malvids</taxon>
        <taxon>Brassicales</taxon>
        <taxon>Brassicaceae</taxon>
        <taxon>Brassiceae</taxon>
        <taxon>Brassica</taxon>
    </lineage>
</organism>
<comment type="caution">
    <text evidence="2">The sequence shown here is derived from an EMBL/GenBank/DDBJ whole genome shotgun (WGS) entry which is preliminary data.</text>
</comment>
<proteinExistence type="predicted"/>
<accession>A0ABQ8AHH4</accession>
<reference evidence="2 3" key="1">
    <citation type="submission" date="2021-05" db="EMBL/GenBank/DDBJ databases">
        <title>Genome Assembly of Synthetic Allotetraploid Brassica napus Reveals Homoeologous Exchanges between Subgenomes.</title>
        <authorList>
            <person name="Davis J.T."/>
        </authorList>
    </citation>
    <scope>NUCLEOTIDE SEQUENCE [LARGE SCALE GENOMIC DNA]</scope>
    <source>
        <strain evidence="3">cv. Da-Ae</strain>
        <tissue evidence="2">Seedling</tissue>
    </source>
</reference>
<protein>
    <submittedName>
        <fullName evidence="2">Uncharacterized protein</fullName>
    </submittedName>
</protein>
<feature type="region of interest" description="Disordered" evidence="1">
    <location>
        <begin position="1"/>
        <end position="31"/>
    </location>
</feature>
<evidence type="ECO:0000313" key="3">
    <source>
        <dbReference type="Proteomes" id="UP000824890"/>
    </source>
</evidence>
<evidence type="ECO:0000256" key="1">
    <source>
        <dbReference type="SAM" id="MobiDB-lite"/>
    </source>
</evidence>
<gene>
    <name evidence="2" type="ORF">HID58_053889</name>
</gene>
<dbReference type="Proteomes" id="UP000824890">
    <property type="component" value="Unassembled WGS sequence"/>
</dbReference>
<name>A0ABQ8AHH4_BRANA</name>
<sequence length="52" mass="5813">MNTAPHLNADNAQEQTISITQNRGKEEDKGTVLRASQVTLSNRFDALLEQEE</sequence>